<comment type="caution">
    <text evidence="3">The sequence shown here is derived from an EMBL/GenBank/DDBJ whole genome shotgun (WGS) entry which is preliminary data.</text>
</comment>
<accession>A0ABP9FHV4</accession>
<evidence type="ECO:0000313" key="3">
    <source>
        <dbReference type="EMBL" id="GAA4903460.1"/>
    </source>
</evidence>
<sequence length="411" mass="46489">MRNLQITTRWLNKEQKTLKTTLEEASVPELRQGEILVEMLAIPMHGSFWLASHPDGIHPRRDEFMIDDEFVFGNGGVGRVIRSNADAREIAEGDYVTVFGHVPCEHYDCYACTVLHRYTECDYGESTIIGHGKHSYDGSYAKYVVLPKYSYEICYRKHENPTIQQLMPFMFGFLIADVRNALTRHADSLRMRRLLLVGSGFSGLIAAYIHNRTCPESRIFVLDSSEERLAVIKAIDPESIETYVLPEEIVGELNNKQQSLGFRHELNSSIEDIAKKMKAHFGGRGCNLLFDSSSGNTAPIWDNKNILSPSTHCIPFGFGSHYILLNKDLIQFSGLNIMMSRGVGNIRNRKEVIELIKAGASAFIEEHLIEPAIRLQGLEEGIKYIDEMHNPPRPLHQVGHAYIIPNPNFNG</sequence>
<dbReference type="Pfam" id="PF08240">
    <property type="entry name" value="ADH_N"/>
    <property type="match status" value="1"/>
</dbReference>
<dbReference type="EMBL" id="BAABJI010000001">
    <property type="protein sequence ID" value="GAA4903460.1"/>
    <property type="molecule type" value="Genomic_DNA"/>
</dbReference>
<name>A0ABP9FHV4_9SPHI</name>
<dbReference type="PANTHER" id="PTHR43401:SF2">
    <property type="entry name" value="L-THREONINE 3-DEHYDROGENASE"/>
    <property type="match status" value="1"/>
</dbReference>
<feature type="domain" description="Alcohol dehydrogenase-like N-terminal" evidence="2">
    <location>
        <begin position="32"/>
        <end position="148"/>
    </location>
</feature>
<proteinExistence type="predicted"/>
<dbReference type="InterPro" id="IPR050129">
    <property type="entry name" value="Zn_alcohol_dh"/>
</dbReference>
<dbReference type="Gene3D" id="3.90.180.10">
    <property type="entry name" value="Medium-chain alcohol dehydrogenases, catalytic domain"/>
    <property type="match status" value="1"/>
</dbReference>
<evidence type="ECO:0000256" key="1">
    <source>
        <dbReference type="ARBA" id="ARBA00023002"/>
    </source>
</evidence>
<dbReference type="PANTHER" id="PTHR43401">
    <property type="entry name" value="L-THREONINE 3-DEHYDROGENASE"/>
    <property type="match status" value="1"/>
</dbReference>
<evidence type="ECO:0000313" key="4">
    <source>
        <dbReference type="Proteomes" id="UP001501436"/>
    </source>
</evidence>
<reference evidence="4" key="1">
    <citation type="journal article" date="2019" name="Int. J. Syst. Evol. Microbiol.">
        <title>The Global Catalogue of Microorganisms (GCM) 10K type strain sequencing project: providing services to taxonomists for standard genome sequencing and annotation.</title>
        <authorList>
            <consortium name="The Broad Institute Genomics Platform"/>
            <consortium name="The Broad Institute Genome Sequencing Center for Infectious Disease"/>
            <person name="Wu L."/>
            <person name="Ma J."/>
        </authorList>
    </citation>
    <scope>NUCLEOTIDE SEQUENCE [LARGE SCALE GENOMIC DNA]</scope>
    <source>
        <strain evidence="4">JCM 18283</strain>
    </source>
</reference>
<gene>
    <name evidence="3" type="ORF">GCM10023313_02510</name>
</gene>
<dbReference type="Proteomes" id="UP001501436">
    <property type="component" value="Unassembled WGS sequence"/>
</dbReference>
<organism evidence="3 4">
    <name type="scientific">Mucilaginibacter defluvii</name>
    <dbReference type="NCBI Taxonomy" id="1196019"/>
    <lineage>
        <taxon>Bacteria</taxon>
        <taxon>Pseudomonadati</taxon>
        <taxon>Bacteroidota</taxon>
        <taxon>Sphingobacteriia</taxon>
        <taxon>Sphingobacteriales</taxon>
        <taxon>Sphingobacteriaceae</taxon>
        <taxon>Mucilaginibacter</taxon>
    </lineage>
</organism>
<evidence type="ECO:0000259" key="2">
    <source>
        <dbReference type="Pfam" id="PF08240"/>
    </source>
</evidence>
<dbReference type="InterPro" id="IPR011032">
    <property type="entry name" value="GroES-like_sf"/>
</dbReference>
<dbReference type="InterPro" id="IPR036291">
    <property type="entry name" value="NAD(P)-bd_dom_sf"/>
</dbReference>
<protein>
    <recommendedName>
        <fullName evidence="2">Alcohol dehydrogenase-like N-terminal domain-containing protein</fullName>
    </recommendedName>
</protein>
<dbReference type="RefSeq" id="WP_345329023.1">
    <property type="nucleotide sequence ID" value="NZ_BAABJI010000001.1"/>
</dbReference>
<keyword evidence="4" id="KW-1185">Reference proteome</keyword>
<dbReference type="SUPFAM" id="SSF51735">
    <property type="entry name" value="NAD(P)-binding Rossmann-fold domains"/>
    <property type="match status" value="1"/>
</dbReference>
<dbReference type="SUPFAM" id="SSF50129">
    <property type="entry name" value="GroES-like"/>
    <property type="match status" value="1"/>
</dbReference>
<keyword evidence="1" id="KW-0560">Oxidoreductase</keyword>
<dbReference type="InterPro" id="IPR013154">
    <property type="entry name" value="ADH-like_N"/>
</dbReference>